<dbReference type="EMBL" id="SDAM02000176">
    <property type="protein sequence ID" value="KAH6825324.1"/>
    <property type="molecule type" value="Genomic_DNA"/>
</dbReference>
<gene>
    <name evidence="2" type="ORF">C2S53_009928</name>
</gene>
<evidence type="ECO:0000256" key="1">
    <source>
        <dbReference type="SAM" id="MobiDB-lite"/>
    </source>
</evidence>
<sequence>MNSTPFLLRHLEAHQFSTVSKASATISIGDKLPNMTLSYLDSANKLQTVSISNLTSNKKHYFGSAGGILTHMFSKASSRIHHESRRFQSEGGGHDHLHILE</sequence>
<organism evidence="2 3">
    <name type="scientific">Perilla frutescens var. hirtella</name>
    <name type="common">Perilla citriodora</name>
    <name type="synonym">Perilla setoyensis</name>
    <dbReference type="NCBI Taxonomy" id="608512"/>
    <lineage>
        <taxon>Eukaryota</taxon>
        <taxon>Viridiplantae</taxon>
        <taxon>Streptophyta</taxon>
        <taxon>Embryophyta</taxon>
        <taxon>Tracheophyta</taxon>
        <taxon>Spermatophyta</taxon>
        <taxon>Magnoliopsida</taxon>
        <taxon>eudicotyledons</taxon>
        <taxon>Gunneridae</taxon>
        <taxon>Pentapetalae</taxon>
        <taxon>asterids</taxon>
        <taxon>lamiids</taxon>
        <taxon>Lamiales</taxon>
        <taxon>Lamiaceae</taxon>
        <taxon>Nepetoideae</taxon>
        <taxon>Elsholtzieae</taxon>
        <taxon>Perilla</taxon>
    </lineage>
</organism>
<accession>A0AAD4P3F8</accession>
<dbReference type="AlphaFoldDB" id="A0AAD4P3F8"/>
<evidence type="ECO:0000313" key="2">
    <source>
        <dbReference type="EMBL" id="KAH6825324.1"/>
    </source>
</evidence>
<name>A0AAD4P3F8_PERFH</name>
<evidence type="ECO:0000313" key="3">
    <source>
        <dbReference type="Proteomes" id="UP001190926"/>
    </source>
</evidence>
<proteinExistence type="predicted"/>
<reference evidence="2 3" key="1">
    <citation type="journal article" date="2021" name="Nat. Commun.">
        <title>Incipient diploidization of the medicinal plant Perilla within 10,000 years.</title>
        <authorList>
            <person name="Zhang Y."/>
            <person name="Shen Q."/>
            <person name="Leng L."/>
            <person name="Zhang D."/>
            <person name="Chen S."/>
            <person name="Shi Y."/>
            <person name="Ning Z."/>
            <person name="Chen S."/>
        </authorList>
    </citation>
    <scope>NUCLEOTIDE SEQUENCE [LARGE SCALE GENOMIC DNA]</scope>
    <source>
        <strain evidence="3">cv. PC099</strain>
    </source>
</reference>
<keyword evidence="3" id="KW-1185">Reference proteome</keyword>
<feature type="compositionally biased region" description="Basic and acidic residues" evidence="1">
    <location>
        <begin position="85"/>
        <end position="101"/>
    </location>
</feature>
<protein>
    <submittedName>
        <fullName evidence="2">Uncharacterized protein</fullName>
    </submittedName>
</protein>
<dbReference type="Proteomes" id="UP001190926">
    <property type="component" value="Unassembled WGS sequence"/>
</dbReference>
<feature type="region of interest" description="Disordered" evidence="1">
    <location>
        <begin position="81"/>
        <end position="101"/>
    </location>
</feature>
<comment type="caution">
    <text evidence="2">The sequence shown here is derived from an EMBL/GenBank/DDBJ whole genome shotgun (WGS) entry which is preliminary data.</text>
</comment>